<dbReference type="RefSeq" id="WP_183008347.1">
    <property type="nucleotide sequence ID" value="NZ_JABEQP010000002.1"/>
</dbReference>
<evidence type="ECO:0000313" key="2">
    <source>
        <dbReference type="EMBL" id="MBB2196865.1"/>
    </source>
</evidence>
<dbReference type="EMBL" id="JABEQP010000002">
    <property type="protein sequence ID" value="MBB2196865.1"/>
    <property type="molecule type" value="Genomic_DNA"/>
</dbReference>
<dbReference type="Proteomes" id="UP000530320">
    <property type="component" value="Unassembled WGS sequence"/>
</dbReference>
<name>A0A7W4JY37_9PROT</name>
<keyword evidence="2" id="KW-0456">Lyase</keyword>
<dbReference type="AlphaFoldDB" id="A0A7W4JY37"/>
<protein>
    <submittedName>
        <fullName evidence="2">Carbon-phosphorus lyase complex subunit PhnI</fullName>
    </submittedName>
</protein>
<proteinExistence type="predicted"/>
<evidence type="ECO:0000256" key="1">
    <source>
        <dbReference type="SAM" id="MobiDB-lite"/>
    </source>
</evidence>
<accession>A0A7W4JY37</accession>
<organism evidence="2 3">
    <name type="scientific">Gluconacetobacter dulcium</name>
    <dbReference type="NCBI Taxonomy" id="2729096"/>
    <lineage>
        <taxon>Bacteria</taxon>
        <taxon>Pseudomonadati</taxon>
        <taxon>Pseudomonadota</taxon>
        <taxon>Alphaproteobacteria</taxon>
        <taxon>Acetobacterales</taxon>
        <taxon>Acetobacteraceae</taxon>
        <taxon>Gluconacetobacter</taxon>
    </lineage>
</organism>
<dbReference type="Pfam" id="PF05861">
    <property type="entry name" value="PhnI"/>
    <property type="match status" value="1"/>
</dbReference>
<feature type="region of interest" description="Disordered" evidence="1">
    <location>
        <begin position="353"/>
        <end position="375"/>
    </location>
</feature>
<dbReference type="GO" id="GO:0016829">
    <property type="term" value="F:lyase activity"/>
    <property type="evidence" value="ECO:0007669"/>
    <property type="project" value="UniProtKB-KW"/>
</dbReference>
<dbReference type="GO" id="GO:0019634">
    <property type="term" value="P:organic phosphonate metabolic process"/>
    <property type="evidence" value="ECO:0007669"/>
    <property type="project" value="InterPro"/>
</dbReference>
<dbReference type="PIRSF" id="PIRSF007313">
    <property type="entry name" value="PhnI"/>
    <property type="match status" value="1"/>
</dbReference>
<sequence>MAFVATKGGEDAIAAAHAWRADRRRGDGDGEGCTLRQATTSFGRAIDRVMAEGALYDPDLAARALLQAEGDLVEAAFLLRSYRATQPRLVDARPIDTTAMRVQRRVSAIFKDVLGGQRLGPTADYSHRLFDTGETAPESESAPAPVAAEPVAPLPGAMGILGGETLLEAIPAAGHDAPPADLTTMPLDFPASRPIRLQALARGDEGFLLSLAYSTQRGYGNTHPFVGELRMGEVAVSVVPPELGFAIEIGDIVVTECQMVNQFTGSKTVPPQFTRGYGLSVGHADRRAMSMALVERALRADELGEATGSPAQDPEFVLSHCDNIQATGFVEHLKLPHYVDFQSELEIIRAIRRQADEQRAEDGTDRKKEDGDDRV</sequence>
<evidence type="ECO:0000313" key="3">
    <source>
        <dbReference type="Proteomes" id="UP000530320"/>
    </source>
</evidence>
<comment type="caution">
    <text evidence="2">The sequence shown here is derived from an EMBL/GenBank/DDBJ whole genome shotgun (WGS) entry which is preliminary data.</text>
</comment>
<gene>
    <name evidence="2" type="ORF">HLH44_05195</name>
</gene>
<reference evidence="2 3" key="1">
    <citation type="submission" date="2020-04" db="EMBL/GenBank/DDBJ databases">
        <title>Description of novel Gluconacetobacter.</title>
        <authorList>
            <person name="Sombolestani A."/>
        </authorList>
    </citation>
    <scope>NUCLEOTIDE SEQUENCE [LARGE SCALE GENOMIC DNA]</scope>
    <source>
        <strain evidence="2 3">LMG 22058</strain>
    </source>
</reference>
<dbReference type="InterPro" id="IPR008773">
    <property type="entry name" value="PhnI"/>
</dbReference>